<comment type="cofactor">
    <cofactor evidence="1">
        <name>pyridoxal 5'-phosphate</name>
        <dbReference type="ChEBI" id="CHEBI:597326"/>
    </cofactor>
</comment>
<dbReference type="OrthoDB" id="9801834at2"/>
<dbReference type="PIRSF" id="PIRSF000521">
    <property type="entry name" value="Transaminase_4ab_Lys_Orn"/>
    <property type="match status" value="1"/>
</dbReference>
<dbReference type="EMBL" id="WOTE01000004">
    <property type="protein sequence ID" value="NHO39650.1"/>
    <property type="molecule type" value="Genomic_DNA"/>
</dbReference>
<dbReference type="EC" id="2.6.1.22" evidence="7"/>
<evidence type="ECO:0000313" key="8">
    <source>
        <dbReference type="EMBL" id="NHO39650.1"/>
    </source>
</evidence>
<reference evidence="8 10" key="3">
    <citation type="journal article" date="2020" name="Int. J. Syst. Evol. Microbiol.">
        <title>Novel acetic acid bacteria from cider fermentations: Acetobacter conturbans sp. nov. and Acetobacter fallax sp. nov.</title>
        <authorList>
            <person name="Sombolestani A.S."/>
            <person name="Cleenwerck I."/>
            <person name="Cnockaert M."/>
            <person name="Borremans W."/>
            <person name="Wieme A.D."/>
            <person name="De Vuyst L."/>
            <person name="Vandamme P."/>
        </authorList>
    </citation>
    <scope>NUCLEOTIDE SEQUENCE [LARGE SCALE GENOMIC DNA]</scope>
    <source>
        <strain evidence="8 10">LMG 23848</strain>
    </source>
</reference>
<evidence type="ECO:0000256" key="3">
    <source>
        <dbReference type="ARBA" id="ARBA00022576"/>
    </source>
</evidence>
<dbReference type="EMBL" id="LN609302">
    <property type="protein sequence ID" value="CEF53612.1"/>
    <property type="molecule type" value="Genomic_DNA"/>
</dbReference>
<evidence type="ECO:0000313" key="9">
    <source>
        <dbReference type="Proteomes" id="UP000068250"/>
    </source>
</evidence>
<dbReference type="SUPFAM" id="SSF53383">
    <property type="entry name" value="PLP-dependent transferases"/>
    <property type="match status" value="1"/>
</dbReference>
<comment type="similarity">
    <text evidence="2 6">Belongs to the class-III pyridoxal-phosphate-dependent aminotransferase family.</text>
</comment>
<dbReference type="CDD" id="cd00610">
    <property type="entry name" value="OAT_like"/>
    <property type="match status" value="1"/>
</dbReference>
<dbReference type="RefSeq" id="WP_059022642.1">
    <property type="nucleotide sequence ID" value="NZ_JBNZCO010000003.1"/>
</dbReference>
<proteinExistence type="inferred from homology"/>
<dbReference type="InterPro" id="IPR050103">
    <property type="entry name" value="Class-III_PLP-dep_AT"/>
</dbReference>
<dbReference type="GO" id="GO:0009448">
    <property type="term" value="P:gamma-aminobutyric acid metabolic process"/>
    <property type="evidence" value="ECO:0007669"/>
    <property type="project" value="InterPro"/>
</dbReference>
<dbReference type="GO" id="GO:0047298">
    <property type="term" value="F:(S)-3-amino-2-methylpropionate transaminase activity"/>
    <property type="evidence" value="ECO:0007669"/>
    <property type="project" value="UniProtKB-EC"/>
</dbReference>
<dbReference type="EC" id="2.6.1.19" evidence="8"/>
<dbReference type="InterPro" id="IPR015422">
    <property type="entry name" value="PyrdxlP-dep_Trfase_small"/>
</dbReference>
<accession>A0A0U5EZT9</accession>
<evidence type="ECO:0000313" key="7">
    <source>
        <dbReference type="EMBL" id="CEF53612.1"/>
    </source>
</evidence>
<evidence type="ECO:0000256" key="5">
    <source>
        <dbReference type="ARBA" id="ARBA00022898"/>
    </source>
</evidence>
<keyword evidence="5 6" id="KW-0663">Pyridoxal phosphate</keyword>
<dbReference type="GO" id="GO:0034386">
    <property type="term" value="F:4-aminobutyrate:2-oxoglutarate transaminase activity"/>
    <property type="evidence" value="ECO:0007669"/>
    <property type="project" value="UniProtKB-EC"/>
</dbReference>
<gene>
    <name evidence="7" type="primary">gabT</name>
    <name evidence="7" type="ORF">AGA_313</name>
    <name evidence="8" type="ORF">GOB80_08120</name>
</gene>
<dbReference type="Proteomes" id="UP000068250">
    <property type="component" value="Chromosome I"/>
</dbReference>
<dbReference type="InterPro" id="IPR005814">
    <property type="entry name" value="Aminotrans_3"/>
</dbReference>
<dbReference type="AlphaFoldDB" id="A0A0U5EZT9"/>
<reference evidence="7" key="1">
    <citation type="submission" date="2014-09" db="EMBL/GenBank/DDBJ databases">
        <authorList>
            <person name="Magalhaes I.L.F."/>
            <person name="Oliveira U."/>
            <person name="Santos F.R."/>
            <person name="Vidigal T.H.D.A."/>
            <person name="Brescovit A.D."/>
            <person name="Santos A.J."/>
        </authorList>
    </citation>
    <scope>NUCLEOTIDE SEQUENCE</scope>
    <source>
        <strain evidence="7">LMG 23848T</strain>
    </source>
</reference>
<reference evidence="9" key="2">
    <citation type="submission" date="2014-09" db="EMBL/GenBank/DDBJ databases">
        <authorList>
            <person name="Illeghems K.G."/>
        </authorList>
    </citation>
    <scope>NUCLEOTIDE SEQUENCE [LARGE SCALE GENOMIC DNA]</scope>
    <source>
        <strain evidence="9">LMG 23848T</strain>
    </source>
</reference>
<dbReference type="InterPro" id="IPR015424">
    <property type="entry name" value="PyrdxlP-dep_Trfase"/>
</dbReference>
<dbReference type="FunFam" id="3.40.640.10:FF:000013">
    <property type="entry name" value="4-aminobutyrate aminotransferase"/>
    <property type="match status" value="1"/>
</dbReference>
<evidence type="ECO:0000256" key="2">
    <source>
        <dbReference type="ARBA" id="ARBA00008954"/>
    </source>
</evidence>
<dbReference type="InterPro" id="IPR049704">
    <property type="entry name" value="Aminotrans_3_PPA_site"/>
</dbReference>
<name>A0A0U5EZT9_9PROT</name>
<sequence length="428" mass="45396">MSTTNKDLLARRHNAVPRGVATSTPVFADRAENAELWDVEGRRYVDFAGGIAVLNVGHRHPKVMAAVQKQLERFTHTAFQVSAYESYIELAEKLNARAPFSGPAKTIFFTTGGEATENAVKIARAATGRNGVIAFCGGFHGRTLLASAMTGKVLPYKAPFGTLPGEVYHIPFPDHDITVEDSLKMLHFLFAADIAPSNVAAIIIEPVQGEGGFRVAPTALLKHLRALCDQHGIKLIADEVQSGFGRTGKLFGIEHSGVEPDLISVAKSLAGGMPLSGVIGRADLMDSVPPGGLGGTYAGAPLACAAALAVLDVIDEEKLLDRANAMGERLKARITGWHKRTDLLPVSMPRGLGAMIAFDILERHAGVEQRAGFASKLCAKACEKGLILLACGVQGATIRILTPLTASDALLDEGLDIIEQILVEEAKA</sequence>
<protein>
    <submittedName>
        <fullName evidence="7">4-aminobutyrate aminotransferase / (S)-3-amino-2-methylpropionate transaminase</fullName>
        <ecNumber evidence="7">2.6.1.22</ecNumber>
    </submittedName>
    <submittedName>
        <fullName evidence="8">4-aminobutyrate--2-oxoglutarate transaminase</fullName>
        <ecNumber evidence="8">2.6.1.19</ecNumber>
    </submittedName>
</protein>
<evidence type="ECO:0000313" key="10">
    <source>
        <dbReference type="Proteomes" id="UP000657200"/>
    </source>
</evidence>
<dbReference type="InterPro" id="IPR015421">
    <property type="entry name" value="PyrdxlP-dep_Trfase_major"/>
</dbReference>
<dbReference type="Proteomes" id="UP000657200">
    <property type="component" value="Unassembled WGS sequence"/>
</dbReference>
<dbReference type="GO" id="GO:0042802">
    <property type="term" value="F:identical protein binding"/>
    <property type="evidence" value="ECO:0007669"/>
    <property type="project" value="TreeGrafter"/>
</dbReference>
<dbReference type="PANTHER" id="PTHR11986:SF58">
    <property type="entry name" value="LEUCINE_METHIONINE RACEMASE"/>
    <property type="match status" value="1"/>
</dbReference>
<dbReference type="GO" id="GO:0030170">
    <property type="term" value="F:pyridoxal phosphate binding"/>
    <property type="evidence" value="ECO:0007669"/>
    <property type="project" value="InterPro"/>
</dbReference>
<dbReference type="STRING" id="431306.AGA_313"/>
<keyword evidence="3 7" id="KW-0032">Aminotransferase</keyword>
<dbReference type="PROSITE" id="PS00600">
    <property type="entry name" value="AA_TRANSFER_CLASS_3"/>
    <property type="match status" value="1"/>
</dbReference>
<dbReference type="InterPro" id="IPR004632">
    <property type="entry name" value="4NH2But_aminotransferase_bac"/>
</dbReference>
<dbReference type="PANTHER" id="PTHR11986">
    <property type="entry name" value="AMINOTRANSFERASE CLASS III"/>
    <property type="match status" value="1"/>
</dbReference>
<dbReference type="Gene3D" id="3.40.640.10">
    <property type="entry name" value="Type I PLP-dependent aspartate aminotransferase-like (Major domain)"/>
    <property type="match status" value="1"/>
</dbReference>
<evidence type="ECO:0000256" key="4">
    <source>
        <dbReference type="ARBA" id="ARBA00022679"/>
    </source>
</evidence>
<dbReference type="PATRIC" id="fig|431306.5.peg.264"/>
<keyword evidence="4 7" id="KW-0808">Transferase</keyword>
<dbReference type="Pfam" id="PF00202">
    <property type="entry name" value="Aminotran_3"/>
    <property type="match status" value="1"/>
</dbReference>
<evidence type="ECO:0000256" key="1">
    <source>
        <dbReference type="ARBA" id="ARBA00001933"/>
    </source>
</evidence>
<dbReference type="NCBIfam" id="TIGR00700">
    <property type="entry name" value="GABAtrnsam"/>
    <property type="match status" value="1"/>
</dbReference>
<evidence type="ECO:0000256" key="6">
    <source>
        <dbReference type="RuleBase" id="RU003560"/>
    </source>
</evidence>
<dbReference type="Gene3D" id="3.90.1150.10">
    <property type="entry name" value="Aspartate Aminotransferase, domain 1"/>
    <property type="match status" value="1"/>
</dbReference>
<keyword evidence="10" id="KW-1185">Reference proteome</keyword>
<organism evidence="7 9">
    <name type="scientific">Acetobacter ghanensis</name>
    <dbReference type="NCBI Taxonomy" id="431306"/>
    <lineage>
        <taxon>Bacteria</taxon>
        <taxon>Pseudomonadati</taxon>
        <taxon>Pseudomonadota</taxon>
        <taxon>Alphaproteobacteria</taxon>
        <taxon>Acetobacterales</taxon>
        <taxon>Acetobacteraceae</taxon>
        <taxon>Acetobacter</taxon>
    </lineage>
</organism>